<protein>
    <recommendedName>
        <fullName evidence="3">Enoyl-CoA hydratase</fullName>
    </recommendedName>
</protein>
<name>X1RAZ3_9ZZZZ</name>
<evidence type="ECO:0000256" key="1">
    <source>
        <dbReference type="ARBA" id="ARBA00023239"/>
    </source>
</evidence>
<dbReference type="Gene3D" id="1.10.12.10">
    <property type="entry name" value="Lyase 2-enoyl-coa Hydratase, Chain A, domain 2"/>
    <property type="match status" value="1"/>
</dbReference>
<dbReference type="GO" id="GO:0016829">
    <property type="term" value="F:lyase activity"/>
    <property type="evidence" value="ECO:0007669"/>
    <property type="project" value="UniProtKB-KW"/>
</dbReference>
<dbReference type="InterPro" id="IPR014748">
    <property type="entry name" value="Enoyl-CoA_hydra_C"/>
</dbReference>
<evidence type="ECO:0000313" key="2">
    <source>
        <dbReference type="EMBL" id="GAI64186.1"/>
    </source>
</evidence>
<dbReference type="GO" id="GO:0006635">
    <property type="term" value="P:fatty acid beta-oxidation"/>
    <property type="evidence" value="ECO:0007669"/>
    <property type="project" value="TreeGrafter"/>
</dbReference>
<organism evidence="2">
    <name type="scientific">marine sediment metagenome</name>
    <dbReference type="NCBI Taxonomy" id="412755"/>
    <lineage>
        <taxon>unclassified sequences</taxon>
        <taxon>metagenomes</taxon>
        <taxon>ecological metagenomes</taxon>
    </lineage>
</organism>
<comment type="caution">
    <text evidence="2">The sequence shown here is derived from an EMBL/GenBank/DDBJ whole genome shotgun (WGS) entry which is preliminary data.</text>
</comment>
<proteinExistence type="predicted"/>
<dbReference type="PANTHER" id="PTHR11941:SF130">
    <property type="entry name" value="ENOYL-COA HYDRATASE ECHA12-RELATED"/>
    <property type="match status" value="1"/>
</dbReference>
<keyword evidence="1" id="KW-0456">Lyase</keyword>
<dbReference type="PANTHER" id="PTHR11941">
    <property type="entry name" value="ENOYL-COA HYDRATASE-RELATED"/>
    <property type="match status" value="1"/>
</dbReference>
<dbReference type="InterPro" id="IPR001753">
    <property type="entry name" value="Enoyl-CoA_hydra/iso"/>
</dbReference>
<gene>
    <name evidence="2" type="ORF">S12H4_01896</name>
</gene>
<dbReference type="CDD" id="cd06558">
    <property type="entry name" value="crotonase-like"/>
    <property type="match status" value="1"/>
</dbReference>
<reference evidence="2" key="1">
    <citation type="journal article" date="2014" name="Front. Microbiol.">
        <title>High frequency of phylogenetically diverse reductive dehalogenase-homologous genes in deep subseafloor sedimentary metagenomes.</title>
        <authorList>
            <person name="Kawai M."/>
            <person name="Futagami T."/>
            <person name="Toyoda A."/>
            <person name="Takaki Y."/>
            <person name="Nishi S."/>
            <person name="Hori S."/>
            <person name="Arai W."/>
            <person name="Tsubouchi T."/>
            <person name="Morono Y."/>
            <person name="Uchiyama I."/>
            <person name="Ito T."/>
            <person name="Fujiyama A."/>
            <person name="Inagaki F."/>
            <person name="Takami H."/>
        </authorList>
    </citation>
    <scope>NUCLEOTIDE SEQUENCE</scope>
    <source>
        <strain evidence="2">Expedition CK06-06</strain>
    </source>
</reference>
<accession>X1RAZ3</accession>
<dbReference type="Gene3D" id="3.90.226.10">
    <property type="entry name" value="2-enoyl-CoA Hydratase, Chain A, domain 1"/>
    <property type="match status" value="1"/>
</dbReference>
<dbReference type="EMBL" id="BARW01000416">
    <property type="protein sequence ID" value="GAI64186.1"/>
    <property type="molecule type" value="Genomic_DNA"/>
</dbReference>
<dbReference type="Pfam" id="PF00378">
    <property type="entry name" value="ECH_1"/>
    <property type="match status" value="1"/>
</dbReference>
<sequence length="141" mass="15739">MNRLFGARFNNAFINVGFSGADLGSSYHLPRLIGMSRAAEILYTGRFVDAYEAEKIGLVLSVVEEEKLLDTAIELAENMLRKSPLGLRMTKQATNLSLDSPSLETILQLENRAQMLCSTSDDIMEGVQSFFEKRDPKYPLS</sequence>
<dbReference type="InterPro" id="IPR029045">
    <property type="entry name" value="ClpP/crotonase-like_dom_sf"/>
</dbReference>
<dbReference type="AlphaFoldDB" id="X1RAZ3"/>
<dbReference type="SUPFAM" id="SSF52096">
    <property type="entry name" value="ClpP/crotonase"/>
    <property type="match status" value="1"/>
</dbReference>
<evidence type="ECO:0008006" key="3">
    <source>
        <dbReference type="Google" id="ProtNLM"/>
    </source>
</evidence>